<keyword evidence="4" id="KW-0547">Nucleotide-binding</keyword>
<keyword evidence="3" id="KW-0963">Cytoplasm</keyword>
<evidence type="ECO:0000256" key="5">
    <source>
        <dbReference type="ARBA" id="ARBA00022840"/>
    </source>
</evidence>
<evidence type="ECO:0000313" key="9">
    <source>
        <dbReference type="EMBL" id="MBP5858213.1"/>
    </source>
</evidence>
<name>A0A8J7SNT6_9PROT</name>
<dbReference type="SUPFAM" id="SSF52540">
    <property type="entry name" value="P-loop containing nucleoside triphosphate hydrolases"/>
    <property type="match status" value="1"/>
</dbReference>
<evidence type="ECO:0000259" key="8">
    <source>
        <dbReference type="Pfam" id="PF02562"/>
    </source>
</evidence>
<proteinExistence type="inferred from homology"/>
<dbReference type="GO" id="GO:0005524">
    <property type="term" value="F:ATP binding"/>
    <property type="evidence" value="ECO:0007669"/>
    <property type="project" value="UniProtKB-KW"/>
</dbReference>
<dbReference type="AlphaFoldDB" id="A0A8J7SNT6"/>
<keyword evidence="10" id="KW-1185">Reference proteome</keyword>
<keyword evidence="5" id="KW-0067">ATP-binding</keyword>
<comment type="similarity">
    <text evidence="2">Belongs to the PhoH family.</text>
</comment>
<evidence type="ECO:0000256" key="4">
    <source>
        <dbReference type="ARBA" id="ARBA00022741"/>
    </source>
</evidence>
<sequence length="364" mass="40210">MPDRRIAPLQPFRHAARGTPGKKERRLSTVPTAPPSARGTSPAPIFLQFDDNKLLPELFGEHDKHLVRIEQTLGVSLINRGNRLAIEGPEEAADIAKAALSRLYQRLKGGQRVDPADVDAAVRMATQPANLFGEQEPIIRTRRKQISARTPTQSAYIEAVRRNDLVFGLGPAGTGKTYLAVCIAVAMYLNNQVERIVLTRPAVEAGERLGFLPGDVKEKIDPYLRPIYDALYDTLPADQVARKIESGEIEIAPLAFMRGRTLKNAFVLLDEGQNTSIMQMKMFLTRLGENSRMVITGDLSQVDLPPGQKSGLRDAVETLRGIAGIDMVRFDEKDVVRHPLVAKIVKAYDDRRPPPDPTRGEGAE</sequence>
<evidence type="ECO:0000256" key="6">
    <source>
        <dbReference type="ARBA" id="ARBA00039970"/>
    </source>
</evidence>
<evidence type="ECO:0000313" key="10">
    <source>
        <dbReference type="Proteomes" id="UP000672602"/>
    </source>
</evidence>
<dbReference type="Gene3D" id="3.40.50.300">
    <property type="entry name" value="P-loop containing nucleotide triphosphate hydrolases"/>
    <property type="match status" value="1"/>
</dbReference>
<feature type="domain" description="PhoH-like protein" evidence="8">
    <location>
        <begin position="145"/>
        <end position="349"/>
    </location>
</feature>
<dbReference type="GO" id="GO:0005829">
    <property type="term" value="C:cytosol"/>
    <property type="evidence" value="ECO:0007669"/>
    <property type="project" value="TreeGrafter"/>
</dbReference>
<gene>
    <name evidence="9" type="ORF">KAJ83_14430</name>
</gene>
<evidence type="ECO:0000256" key="1">
    <source>
        <dbReference type="ARBA" id="ARBA00004496"/>
    </source>
</evidence>
<dbReference type="Pfam" id="PF02562">
    <property type="entry name" value="PhoH"/>
    <property type="match status" value="1"/>
</dbReference>
<reference evidence="9" key="1">
    <citation type="submission" date="2021-04" db="EMBL/GenBank/DDBJ databases">
        <authorList>
            <person name="Zhang D.-C."/>
        </authorList>
    </citation>
    <scope>NUCLEOTIDE SEQUENCE</scope>
    <source>
        <strain evidence="9">CGMCC 1.15697</strain>
    </source>
</reference>
<dbReference type="FunFam" id="3.40.50.300:FF:000013">
    <property type="entry name" value="PhoH family ATPase"/>
    <property type="match status" value="1"/>
</dbReference>
<dbReference type="EMBL" id="JAGMWN010000006">
    <property type="protein sequence ID" value="MBP5858213.1"/>
    <property type="molecule type" value="Genomic_DNA"/>
</dbReference>
<feature type="region of interest" description="Disordered" evidence="7">
    <location>
        <begin position="1"/>
        <end position="43"/>
    </location>
</feature>
<comment type="caution">
    <text evidence="9">The sequence shown here is derived from an EMBL/GenBank/DDBJ whole genome shotgun (WGS) entry which is preliminary data.</text>
</comment>
<organism evidence="9 10">
    <name type="scientific">Marivibrio halodurans</name>
    <dbReference type="NCBI Taxonomy" id="2039722"/>
    <lineage>
        <taxon>Bacteria</taxon>
        <taxon>Pseudomonadati</taxon>
        <taxon>Pseudomonadota</taxon>
        <taxon>Alphaproteobacteria</taxon>
        <taxon>Rhodospirillales</taxon>
        <taxon>Rhodospirillaceae</taxon>
        <taxon>Marivibrio</taxon>
    </lineage>
</organism>
<comment type="subcellular location">
    <subcellularLocation>
        <location evidence="1">Cytoplasm</location>
    </subcellularLocation>
</comment>
<protein>
    <recommendedName>
        <fullName evidence="6">PhoH-like protein</fullName>
    </recommendedName>
</protein>
<dbReference type="PANTHER" id="PTHR30473:SF1">
    <property type="entry name" value="PHOH-LIKE PROTEIN"/>
    <property type="match status" value="1"/>
</dbReference>
<evidence type="ECO:0000256" key="2">
    <source>
        <dbReference type="ARBA" id="ARBA00010393"/>
    </source>
</evidence>
<dbReference type="PANTHER" id="PTHR30473">
    <property type="entry name" value="PROTEIN PHOH"/>
    <property type="match status" value="1"/>
</dbReference>
<accession>A0A8J7SNT6</accession>
<dbReference type="Proteomes" id="UP000672602">
    <property type="component" value="Unassembled WGS sequence"/>
</dbReference>
<dbReference type="InterPro" id="IPR027417">
    <property type="entry name" value="P-loop_NTPase"/>
</dbReference>
<dbReference type="InterPro" id="IPR051451">
    <property type="entry name" value="PhoH2-like"/>
</dbReference>
<dbReference type="InterPro" id="IPR003714">
    <property type="entry name" value="PhoH"/>
</dbReference>
<evidence type="ECO:0000256" key="3">
    <source>
        <dbReference type="ARBA" id="ARBA00022490"/>
    </source>
</evidence>
<evidence type="ECO:0000256" key="7">
    <source>
        <dbReference type="SAM" id="MobiDB-lite"/>
    </source>
</evidence>